<accession>A0A067NBF1</accession>
<dbReference type="OrthoDB" id="566138at2759"/>
<feature type="chain" id="PRO_5001642087" evidence="1">
    <location>
        <begin position="18"/>
        <end position="82"/>
    </location>
</feature>
<proteinExistence type="predicted"/>
<sequence>MRRLSFTLLVLSTICYAQRLSFSFSDLFMKSPGVQRQLPDLYEASVPDLQAGLDAGDFTSVDLVKAYFACGIIKALSTMGID</sequence>
<keyword evidence="1" id="KW-0732">Signal</keyword>
<dbReference type="EMBL" id="KL198011">
    <property type="protein sequence ID" value="KDQ24280.1"/>
    <property type="molecule type" value="Genomic_DNA"/>
</dbReference>
<name>A0A067NBF1_PLEO1</name>
<evidence type="ECO:0000313" key="2">
    <source>
        <dbReference type="EMBL" id="KDQ24280.1"/>
    </source>
</evidence>
<gene>
    <name evidence="2" type="ORF">PLEOSDRAFT_1107203</name>
</gene>
<evidence type="ECO:0000256" key="1">
    <source>
        <dbReference type="SAM" id="SignalP"/>
    </source>
</evidence>
<organism evidence="2 3">
    <name type="scientific">Pleurotus ostreatus (strain PC15)</name>
    <name type="common">Oyster mushroom</name>
    <dbReference type="NCBI Taxonomy" id="1137138"/>
    <lineage>
        <taxon>Eukaryota</taxon>
        <taxon>Fungi</taxon>
        <taxon>Dikarya</taxon>
        <taxon>Basidiomycota</taxon>
        <taxon>Agaricomycotina</taxon>
        <taxon>Agaricomycetes</taxon>
        <taxon>Agaricomycetidae</taxon>
        <taxon>Agaricales</taxon>
        <taxon>Pleurotineae</taxon>
        <taxon>Pleurotaceae</taxon>
        <taxon>Pleurotus</taxon>
    </lineage>
</organism>
<dbReference type="Proteomes" id="UP000027073">
    <property type="component" value="Unassembled WGS sequence"/>
</dbReference>
<dbReference type="VEuPathDB" id="FungiDB:PLEOSDRAFT_1107203"/>
<dbReference type="InParanoid" id="A0A067NBF1"/>
<reference evidence="3" key="1">
    <citation type="journal article" date="2014" name="Proc. Natl. Acad. Sci. U.S.A.">
        <title>Extensive sampling of basidiomycete genomes demonstrates inadequacy of the white-rot/brown-rot paradigm for wood decay fungi.</title>
        <authorList>
            <person name="Riley R."/>
            <person name="Salamov A.A."/>
            <person name="Brown D.W."/>
            <person name="Nagy L.G."/>
            <person name="Floudas D."/>
            <person name="Held B.W."/>
            <person name="Levasseur A."/>
            <person name="Lombard V."/>
            <person name="Morin E."/>
            <person name="Otillar R."/>
            <person name="Lindquist E.A."/>
            <person name="Sun H."/>
            <person name="LaButti K.M."/>
            <person name="Schmutz J."/>
            <person name="Jabbour D."/>
            <person name="Luo H."/>
            <person name="Baker S.E."/>
            <person name="Pisabarro A.G."/>
            <person name="Walton J.D."/>
            <person name="Blanchette R.A."/>
            <person name="Henrissat B."/>
            <person name="Martin F."/>
            <person name="Cullen D."/>
            <person name="Hibbett D.S."/>
            <person name="Grigoriev I.V."/>
        </authorList>
    </citation>
    <scope>NUCLEOTIDE SEQUENCE [LARGE SCALE GENOMIC DNA]</scope>
    <source>
        <strain evidence="3">PC15</strain>
    </source>
</reference>
<evidence type="ECO:0000313" key="3">
    <source>
        <dbReference type="Proteomes" id="UP000027073"/>
    </source>
</evidence>
<dbReference type="HOGENOM" id="CLU_2559245_0_0_1"/>
<feature type="signal peptide" evidence="1">
    <location>
        <begin position="1"/>
        <end position="17"/>
    </location>
</feature>
<dbReference type="AlphaFoldDB" id="A0A067NBF1"/>
<protein>
    <submittedName>
        <fullName evidence="2">Uncharacterized protein</fullName>
    </submittedName>
</protein>